<dbReference type="EMBL" id="CP133619">
    <property type="protein sequence ID" value="WMV40997.1"/>
    <property type="molecule type" value="Genomic_DNA"/>
</dbReference>
<dbReference type="PANTHER" id="PTHR46148">
    <property type="entry name" value="CHROMO DOMAIN-CONTAINING PROTEIN"/>
    <property type="match status" value="1"/>
</dbReference>
<dbReference type="AlphaFoldDB" id="A0AAF0ZJ71"/>
<evidence type="ECO:0000313" key="2">
    <source>
        <dbReference type="Proteomes" id="UP001234989"/>
    </source>
</evidence>
<keyword evidence="2" id="KW-1185">Reference proteome</keyword>
<organism evidence="1 2">
    <name type="scientific">Solanum verrucosum</name>
    <dbReference type="NCBI Taxonomy" id="315347"/>
    <lineage>
        <taxon>Eukaryota</taxon>
        <taxon>Viridiplantae</taxon>
        <taxon>Streptophyta</taxon>
        <taxon>Embryophyta</taxon>
        <taxon>Tracheophyta</taxon>
        <taxon>Spermatophyta</taxon>
        <taxon>Magnoliopsida</taxon>
        <taxon>eudicotyledons</taxon>
        <taxon>Gunneridae</taxon>
        <taxon>Pentapetalae</taxon>
        <taxon>asterids</taxon>
        <taxon>lamiids</taxon>
        <taxon>Solanales</taxon>
        <taxon>Solanaceae</taxon>
        <taxon>Solanoideae</taxon>
        <taxon>Solaneae</taxon>
        <taxon>Solanum</taxon>
    </lineage>
</organism>
<evidence type="ECO:0000313" key="1">
    <source>
        <dbReference type="EMBL" id="WMV40997.1"/>
    </source>
</evidence>
<protein>
    <submittedName>
        <fullName evidence="1">Uncharacterized protein</fullName>
    </submittedName>
</protein>
<proteinExistence type="predicted"/>
<sequence length="237" mass="26196">MSVNGSNASQLGHQDDIGNLKNVNEAQLGSVGAICLPPIVGNAAIKWLADLPRYSITYWENVTEAFYIRFFPPSKMMAFRDNIQGFKRLDGEPVHETWPREEVSAKIIQGQVGTKDGIESMMKVGRTMIGNRVIVVQNGGSAKVTRGICFLVSLLKKCVGDPTSIVPIESLGLKDSLSYEEVPVEILDQQVQKLRNNEGASVKVFWRNQLVEGATWVAEADMMSRYPHMFPSIPTLA</sequence>
<dbReference type="PANTHER" id="PTHR46148:SF56">
    <property type="entry name" value="RETROTRANSPOSON PROTEIN"/>
    <property type="match status" value="1"/>
</dbReference>
<name>A0AAF0ZJ71_SOLVR</name>
<gene>
    <name evidence="1" type="ORF">MTR67_034382</name>
</gene>
<reference evidence="1" key="1">
    <citation type="submission" date="2023-08" db="EMBL/GenBank/DDBJ databases">
        <title>A de novo genome assembly of Solanum verrucosum Schlechtendal, a Mexican diploid species geographically isolated from the other diploid A-genome species in potato relatives.</title>
        <authorList>
            <person name="Hosaka K."/>
        </authorList>
    </citation>
    <scope>NUCLEOTIDE SEQUENCE</scope>
    <source>
        <tissue evidence="1">Young leaves</tissue>
    </source>
</reference>
<dbReference type="Proteomes" id="UP001234989">
    <property type="component" value="Chromosome 8"/>
</dbReference>
<accession>A0AAF0ZJ71</accession>